<dbReference type="GO" id="GO:0000917">
    <property type="term" value="P:division septum assembly"/>
    <property type="evidence" value="ECO:0007669"/>
    <property type="project" value="UniProtKB-KW"/>
</dbReference>
<keyword evidence="13" id="KW-1185">Reference proteome</keyword>
<dbReference type="GO" id="GO:0032153">
    <property type="term" value="C:cell division site"/>
    <property type="evidence" value="ECO:0007669"/>
    <property type="project" value="TreeGrafter"/>
</dbReference>
<dbReference type="Pfam" id="PF05164">
    <property type="entry name" value="ZapA"/>
    <property type="match status" value="1"/>
</dbReference>
<dbReference type="PANTHER" id="PTHR34981:SF1">
    <property type="entry name" value="CELL DIVISION PROTEIN ZAPA"/>
    <property type="match status" value="1"/>
</dbReference>
<accession>F3L2K2</accession>
<dbReference type="GO" id="GO:0030428">
    <property type="term" value="C:cell septum"/>
    <property type="evidence" value="ECO:0007669"/>
    <property type="project" value="TreeGrafter"/>
</dbReference>
<dbReference type="GO" id="GO:0005829">
    <property type="term" value="C:cytosol"/>
    <property type="evidence" value="ECO:0007669"/>
    <property type="project" value="TreeGrafter"/>
</dbReference>
<evidence type="ECO:0000256" key="3">
    <source>
        <dbReference type="ARBA" id="ARBA00015195"/>
    </source>
</evidence>
<evidence type="ECO:0000313" key="12">
    <source>
        <dbReference type="EMBL" id="EGG29481.1"/>
    </source>
</evidence>
<evidence type="ECO:0000256" key="7">
    <source>
        <dbReference type="ARBA" id="ARBA00023210"/>
    </source>
</evidence>
<evidence type="ECO:0000256" key="11">
    <source>
        <dbReference type="ARBA" id="ARBA00033158"/>
    </source>
</evidence>
<sequence length="109" mass="12239">MNKPSGVTINLLDKQYQIACPDEEREDLTLSARYLDQQMRNIKASGKVVGLDRIAIMAALNISHELLKLSREHKASLEQAQDPVDSASSAKLCEKIEEALYELRQLKIS</sequence>
<evidence type="ECO:0000256" key="9">
    <source>
        <dbReference type="ARBA" id="ARBA00024910"/>
    </source>
</evidence>
<comment type="function">
    <text evidence="9">Activator of cell division through the inhibition of FtsZ GTPase activity, therefore promoting FtsZ assembly into bundles of protofilaments necessary for the formation of the division Z ring. It is recruited early at mid-cell but it is not essential for cell division.</text>
</comment>
<reference evidence="12 13" key="1">
    <citation type="journal article" date="2011" name="J. Bacteriol.">
        <title>Genome sequence of strain IMCC3088, a proteorhodopsin-containing marine bacterium belonging to the OM60/NOR5 clade.</title>
        <authorList>
            <person name="Jang Y."/>
            <person name="Oh H.M."/>
            <person name="Kang I."/>
            <person name="Lee K."/>
            <person name="Yang S.J."/>
            <person name="Cho J.C."/>
        </authorList>
    </citation>
    <scope>NUCLEOTIDE SEQUENCE [LARGE SCALE GENOMIC DNA]</scope>
    <source>
        <strain evidence="12 13">IMCC3088</strain>
    </source>
</reference>
<dbReference type="SUPFAM" id="SSF102829">
    <property type="entry name" value="Cell division protein ZapA-like"/>
    <property type="match status" value="1"/>
</dbReference>
<proteinExistence type="inferred from homology"/>
<organism evidence="12 13">
    <name type="scientific">Aequoribacter fuscus</name>
    <dbReference type="NCBI Taxonomy" id="2518989"/>
    <lineage>
        <taxon>Bacteria</taxon>
        <taxon>Pseudomonadati</taxon>
        <taxon>Pseudomonadota</taxon>
        <taxon>Gammaproteobacteria</taxon>
        <taxon>Cellvibrionales</taxon>
        <taxon>Halieaceae</taxon>
        <taxon>Aequoribacter</taxon>
    </lineage>
</organism>
<protein>
    <recommendedName>
        <fullName evidence="3">Cell division protein ZapA</fullName>
    </recommendedName>
    <alternativeName>
        <fullName evidence="11">Z ring-associated protein ZapA</fullName>
    </alternativeName>
</protein>
<keyword evidence="8" id="KW-0131">Cell cycle</keyword>
<dbReference type="GO" id="GO:0000921">
    <property type="term" value="P:septin ring assembly"/>
    <property type="evidence" value="ECO:0007669"/>
    <property type="project" value="TreeGrafter"/>
</dbReference>
<comment type="subcellular location">
    <subcellularLocation>
        <location evidence="1">Cytoplasm</location>
    </subcellularLocation>
</comment>
<dbReference type="STRING" id="2518989.IMCC3088_1776"/>
<evidence type="ECO:0000256" key="8">
    <source>
        <dbReference type="ARBA" id="ARBA00023306"/>
    </source>
</evidence>
<gene>
    <name evidence="12" type="ORF">IMCC3088_1776</name>
</gene>
<dbReference type="OrthoDB" id="5772359at2"/>
<comment type="similarity">
    <text evidence="2">Belongs to the ZapA family. Type 1 subfamily.</text>
</comment>
<name>F3L2K2_9GAMM</name>
<dbReference type="Gene3D" id="1.20.5.50">
    <property type="match status" value="1"/>
</dbReference>
<evidence type="ECO:0000256" key="1">
    <source>
        <dbReference type="ARBA" id="ARBA00004496"/>
    </source>
</evidence>
<evidence type="ECO:0000256" key="5">
    <source>
        <dbReference type="ARBA" id="ARBA00022618"/>
    </source>
</evidence>
<keyword evidence="6" id="KW-0175">Coiled coil</keyword>
<evidence type="ECO:0000256" key="2">
    <source>
        <dbReference type="ARBA" id="ARBA00010074"/>
    </source>
</evidence>
<keyword evidence="5" id="KW-0132">Cell division</keyword>
<dbReference type="GO" id="GO:0043093">
    <property type="term" value="P:FtsZ-dependent cytokinesis"/>
    <property type="evidence" value="ECO:0007669"/>
    <property type="project" value="TreeGrafter"/>
</dbReference>
<dbReference type="RefSeq" id="WP_009576008.1">
    <property type="nucleotide sequence ID" value="NZ_AEIG01000050.1"/>
</dbReference>
<keyword evidence="4" id="KW-0963">Cytoplasm</keyword>
<dbReference type="AlphaFoldDB" id="F3L2K2"/>
<dbReference type="InterPro" id="IPR042233">
    <property type="entry name" value="Cell_div_ZapA_N"/>
</dbReference>
<keyword evidence="7" id="KW-0717">Septation</keyword>
<evidence type="ECO:0000313" key="13">
    <source>
        <dbReference type="Proteomes" id="UP000005615"/>
    </source>
</evidence>
<dbReference type="Proteomes" id="UP000005615">
    <property type="component" value="Unassembled WGS sequence"/>
</dbReference>
<dbReference type="PANTHER" id="PTHR34981">
    <property type="entry name" value="CELL DIVISION PROTEIN ZAPA"/>
    <property type="match status" value="1"/>
</dbReference>
<comment type="caution">
    <text evidence="12">The sequence shown here is derived from an EMBL/GenBank/DDBJ whole genome shotgun (WGS) entry which is preliminary data.</text>
</comment>
<dbReference type="eggNOG" id="COG3027">
    <property type="taxonomic scope" value="Bacteria"/>
</dbReference>
<dbReference type="InterPro" id="IPR036192">
    <property type="entry name" value="Cell_div_ZapA-like_sf"/>
</dbReference>
<evidence type="ECO:0000256" key="6">
    <source>
        <dbReference type="ARBA" id="ARBA00023054"/>
    </source>
</evidence>
<dbReference type="InterPro" id="IPR007838">
    <property type="entry name" value="Cell_div_ZapA-like"/>
</dbReference>
<dbReference type="Gene3D" id="3.30.160.880">
    <property type="entry name" value="Cell division protein ZapA protomer, N-terminal domain"/>
    <property type="match status" value="1"/>
</dbReference>
<comment type="subunit">
    <text evidence="10">Homodimer. Interacts with FtsZ.</text>
</comment>
<evidence type="ECO:0000256" key="10">
    <source>
        <dbReference type="ARBA" id="ARBA00026068"/>
    </source>
</evidence>
<dbReference type="EMBL" id="AEIG01000050">
    <property type="protein sequence ID" value="EGG29481.1"/>
    <property type="molecule type" value="Genomic_DNA"/>
</dbReference>
<evidence type="ECO:0000256" key="4">
    <source>
        <dbReference type="ARBA" id="ARBA00022490"/>
    </source>
</evidence>